<feature type="compositionally biased region" description="Low complexity" evidence="1">
    <location>
        <begin position="42"/>
        <end position="54"/>
    </location>
</feature>
<proteinExistence type="predicted"/>
<gene>
    <name evidence="2" type="ORF">MANT1106_LOCUS12016</name>
</gene>
<dbReference type="SUPFAM" id="SSF53383">
    <property type="entry name" value="PLP-dependent transferases"/>
    <property type="match status" value="1"/>
</dbReference>
<dbReference type="Gene3D" id="3.90.1150.10">
    <property type="entry name" value="Aspartate Aminotransferase, domain 1"/>
    <property type="match status" value="1"/>
</dbReference>
<organism evidence="2">
    <name type="scientific">Mantoniella antarctica</name>
    <dbReference type="NCBI Taxonomy" id="81844"/>
    <lineage>
        <taxon>Eukaryota</taxon>
        <taxon>Viridiplantae</taxon>
        <taxon>Chlorophyta</taxon>
        <taxon>Mamiellophyceae</taxon>
        <taxon>Mamiellales</taxon>
        <taxon>Mamiellaceae</taxon>
        <taxon>Mantoniella</taxon>
    </lineage>
</organism>
<feature type="region of interest" description="Disordered" evidence="1">
    <location>
        <begin position="1"/>
        <end position="59"/>
    </location>
</feature>
<sequence length="272" mass="28867">MSTHTCTASHASSVTQGCRGHTSHTRHRRTNPGRVDRRHIKSSSGSGIGSSSGIRPHRGSSLQLNARWSQDDDDPVGATPTPPCSLLVSIPLSNLFDRAVKRASDDPFVPYKNTTGIINLAECGGSNGGGMGEGDDVPDMTPEELVAATLGELRDLFGTGGIPAEAALTFGGAAVPAAALALDPTAVLSSSGFVWISLGVFMETPDWEGEADLWESMLETYNLLLAPGALRGAREPGMFLMCVAGRDEEVLLTGVDRLRTQLTQRKFLHGRW</sequence>
<dbReference type="InterPro" id="IPR015424">
    <property type="entry name" value="PyrdxlP-dep_Trfase"/>
</dbReference>
<evidence type="ECO:0000256" key="1">
    <source>
        <dbReference type="SAM" id="MobiDB-lite"/>
    </source>
</evidence>
<feature type="compositionally biased region" description="Low complexity" evidence="1">
    <location>
        <begin position="1"/>
        <end position="15"/>
    </location>
</feature>
<reference evidence="2" key="1">
    <citation type="submission" date="2021-01" db="EMBL/GenBank/DDBJ databases">
        <authorList>
            <person name="Corre E."/>
            <person name="Pelletier E."/>
            <person name="Niang G."/>
            <person name="Scheremetjew M."/>
            <person name="Finn R."/>
            <person name="Kale V."/>
            <person name="Holt S."/>
            <person name="Cochrane G."/>
            <person name="Meng A."/>
            <person name="Brown T."/>
            <person name="Cohen L."/>
        </authorList>
    </citation>
    <scope>NUCLEOTIDE SEQUENCE</scope>
    <source>
        <strain evidence="2">SL-175</strain>
    </source>
</reference>
<feature type="compositionally biased region" description="Basic residues" evidence="1">
    <location>
        <begin position="21"/>
        <end position="41"/>
    </location>
</feature>
<dbReference type="AlphaFoldDB" id="A0A7S0SN20"/>
<protein>
    <submittedName>
        <fullName evidence="2">Uncharacterized protein</fullName>
    </submittedName>
</protein>
<name>A0A7S0SN20_9CHLO</name>
<accession>A0A7S0SN20</accession>
<dbReference type="InterPro" id="IPR015422">
    <property type="entry name" value="PyrdxlP-dep_Trfase_small"/>
</dbReference>
<dbReference type="EMBL" id="HBFC01020010">
    <property type="protein sequence ID" value="CAD8709333.1"/>
    <property type="molecule type" value="Transcribed_RNA"/>
</dbReference>
<evidence type="ECO:0000313" key="2">
    <source>
        <dbReference type="EMBL" id="CAD8709333.1"/>
    </source>
</evidence>